<dbReference type="RefSeq" id="WP_281366483.1">
    <property type="nucleotide sequence ID" value="NZ_JACCFP010000001.1"/>
</dbReference>
<feature type="region of interest" description="Disordered" evidence="1">
    <location>
        <begin position="19"/>
        <end position="44"/>
    </location>
</feature>
<dbReference type="AlphaFoldDB" id="A0A853C8X3"/>
<evidence type="ECO:0000256" key="1">
    <source>
        <dbReference type="SAM" id="MobiDB-lite"/>
    </source>
</evidence>
<evidence type="ECO:0000313" key="3">
    <source>
        <dbReference type="Proteomes" id="UP000530424"/>
    </source>
</evidence>
<protein>
    <submittedName>
        <fullName evidence="2">Uncharacterized protein</fullName>
    </submittedName>
</protein>
<feature type="compositionally biased region" description="Basic residues" evidence="1">
    <location>
        <begin position="26"/>
        <end position="37"/>
    </location>
</feature>
<evidence type="ECO:0000313" key="2">
    <source>
        <dbReference type="EMBL" id="NYJ03102.1"/>
    </source>
</evidence>
<sequence>MIEPTTELRVRQEIAERIDRASRQRVASRAKSARRARRDSWPSS</sequence>
<comment type="caution">
    <text evidence="2">The sequence shown here is derived from an EMBL/GenBank/DDBJ whole genome shotgun (WGS) entry which is preliminary data.</text>
</comment>
<reference evidence="2 3" key="1">
    <citation type="submission" date="2020-07" db="EMBL/GenBank/DDBJ databases">
        <title>Sequencing the genomes of 1000 actinobacteria strains.</title>
        <authorList>
            <person name="Klenk H.-P."/>
        </authorList>
    </citation>
    <scope>NUCLEOTIDE SEQUENCE [LARGE SCALE GENOMIC DNA]</scope>
    <source>
        <strain evidence="2 3">DSM 103833</strain>
    </source>
</reference>
<organism evidence="2 3">
    <name type="scientific">Nocardioides thalensis</name>
    <dbReference type="NCBI Taxonomy" id="1914755"/>
    <lineage>
        <taxon>Bacteria</taxon>
        <taxon>Bacillati</taxon>
        <taxon>Actinomycetota</taxon>
        <taxon>Actinomycetes</taxon>
        <taxon>Propionibacteriales</taxon>
        <taxon>Nocardioidaceae</taxon>
        <taxon>Nocardioides</taxon>
    </lineage>
</organism>
<gene>
    <name evidence="2" type="ORF">HNR19_003800</name>
</gene>
<proteinExistence type="predicted"/>
<dbReference type="Proteomes" id="UP000530424">
    <property type="component" value="Unassembled WGS sequence"/>
</dbReference>
<keyword evidence="3" id="KW-1185">Reference proteome</keyword>
<dbReference type="EMBL" id="JACCFP010000001">
    <property type="protein sequence ID" value="NYJ03102.1"/>
    <property type="molecule type" value="Genomic_DNA"/>
</dbReference>
<accession>A0A853C8X3</accession>
<name>A0A853C8X3_9ACTN</name>